<reference evidence="3 4" key="1">
    <citation type="submission" date="2024-09" db="EMBL/GenBank/DDBJ databases">
        <authorList>
            <person name="Sun Q."/>
            <person name="Mori K."/>
        </authorList>
    </citation>
    <scope>NUCLEOTIDE SEQUENCE [LARGE SCALE GENOMIC DNA]</scope>
    <source>
        <strain evidence="3 4">CCM 7468</strain>
    </source>
</reference>
<proteinExistence type="predicted"/>
<dbReference type="InterPro" id="IPR000120">
    <property type="entry name" value="Amidase"/>
</dbReference>
<sequence length="540" mass="57921">MSADELAFLTIAEAGRLIAQRSLSPVELVKALIARAEVLEPQLHAYLRPTFDAALENARRAEGEIMSSGAGGPLHGIPYGLKDVVDAAGLPTTGQSRVYADRVASEDAHVTARLRAAGAILLGKLTTHEGAHGGPSFDLAWPPARNPWNTEHFTGGSSSGSGAAVAAGLMPFAIGSDTGGSVRNPAGFCGLVGLKPTSGLVSRRGVMPNSFSLDHVGPLTWTVEDCAIALQAMAGHDPRDPASAAAAPPDYRAPLTGDIRGLRVGVLRHLFEEEGAASPATVKALEEAFGVFRHLGARLEDVRIRPSTAYNDVKIVIGESEIHAVHAQALRERPGDFGEDFLARILPAMLFRGADYVQAQRLRRMMMEEFDRIYERFDVLVTAAPSLAPRLDAYRPVQFWRKTTSLVTPFNIPTGPALAQCIGFHQGFPLSMQVAGRPFDEATVLRVAYAFERATDWRSARPYLDPHAPPPVTPSVTDPEPSSLTTGEEDALRGLSRAAGLDLSDRAFRHLCSAAPYAQAMVERLQVPVPLEQEPAYQLG</sequence>
<dbReference type="EMBL" id="JBHLVZ010000066">
    <property type="protein sequence ID" value="MFC0387585.1"/>
    <property type="molecule type" value="Genomic_DNA"/>
</dbReference>
<dbReference type="InterPro" id="IPR023631">
    <property type="entry name" value="Amidase_dom"/>
</dbReference>
<dbReference type="RefSeq" id="WP_377053178.1">
    <property type="nucleotide sequence ID" value="NZ_JBHLVZ010000066.1"/>
</dbReference>
<dbReference type="Gene3D" id="3.90.1300.10">
    <property type="entry name" value="Amidase signature (AS) domain"/>
    <property type="match status" value="1"/>
</dbReference>
<feature type="region of interest" description="Disordered" evidence="1">
    <location>
        <begin position="462"/>
        <end position="489"/>
    </location>
</feature>
<gene>
    <name evidence="3" type="ORF">ACFFIC_18835</name>
</gene>
<organism evidence="3 4">
    <name type="scientific">Muricoccus vinaceus</name>
    <dbReference type="NCBI Taxonomy" id="424704"/>
    <lineage>
        <taxon>Bacteria</taxon>
        <taxon>Pseudomonadati</taxon>
        <taxon>Pseudomonadota</taxon>
        <taxon>Alphaproteobacteria</taxon>
        <taxon>Acetobacterales</taxon>
        <taxon>Roseomonadaceae</taxon>
        <taxon>Muricoccus</taxon>
    </lineage>
</organism>
<dbReference type="Pfam" id="PF01425">
    <property type="entry name" value="Amidase"/>
    <property type="match status" value="1"/>
</dbReference>
<evidence type="ECO:0000313" key="3">
    <source>
        <dbReference type="EMBL" id="MFC0387585.1"/>
    </source>
</evidence>
<dbReference type="PROSITE" id="PS00571">
    <property type="entry name" value="AMIDASES"/>
    <property type="match status" value="1"/>
</dbReference>
<comment type="caution">
    <text evidence="3">The sequence shown here is derived from an EMBL/GenBank/DDBJ whole genome shotgun (WGS) entry which is preliminary data.</text>
</comment>
<accession>A0ABV6IVE8</accession>
<protein>
    <submittedName>
        <fullName evidence="3">Amidase</fullName>
    </submittedName>
</protein>
<dbReference type="PANTHER" id="PTHR11895:SF176">
    <property type="entry name" value="AMIDASE AMID-RELATED"/>
    <property type="match status" value="1"/>
</dbReference>
<evidence type="ECO:0000313" key="4">
    <source>
        <dbReference type="Proteomes" id="UP001589789"/>
    </source>
</evidence>
<evidence type="ECO:0000256" key="1">
    <source>
        <dbReference type="SAM" id="MobiDB-lite"/>
    </source>
</evidence>
<keyword evidence="4" id="KW-1185">Reference proteome</keyword>
<feature type="domain" description="Amidase" evidence="2">
    <location>
        <begin position="27"/>
        <end position="445"/>
    </location>
</feature>
<dbReference type="SUPFAM" id="SSF75304">
    <property type="entry name" value="Amidase signature (AS) enzymes"/>
    <property type="match status" value="1"/>
</dbReference>
<dbReference type="Proteomes" id="UP001589789">
    <property type="component" value="Unassembled WGS sequence"/>
</dbReference>
<name>A0ABV6IVE8_9PROT</name>
<evidence type="ECO:0000259" key="2">
    <source>
        <dbReference type="Pfam" id="PF01425"/>
    </source>
</evidence>
<dbReference type="PANTHER" id="PTHR11895">
    <property type="entry name" value="TRANSAMIDASE"/>
    <property type="match status" value="1"/>
</dbReference>
<dbReference type="InterPro" id="IPR036928">
    <property type="entry name" value="AS_sf"/>
</dbReference>
<feature type="compositionally biased region" description="Polar residues" evidence="1">
    <location>
        <begin position="474"/>
        <end position="486"/>
    </location>
</feature>
<dbReference type="InterPro" id="IPR020556">
    <property type="entry name" value="Amidase_CS"/>
</dbReference>